<feature type="non-terminal residue" evidence="3">
    <location>
        <position position="1"/>
    </location>
</feature>
<dbReference type="PANTHER" id="PTHR43403">
    <property type="entry name" value="NAD-SPECIFIC GLUTAMATE DEHYDROGENASE"/>
    <property type="match status" value="1"/>
</dbReference>
<dbReference type="PANTHER" id="PTHR43403:SF1">
    <property type="entry name" value="NAD-SPECIFIC GLUTAMATE DEHYDROGENASE"/>
    <property type="match status" value="1"/>
</dbReference>
<protein>
    <submittedName>
        <fullName evidence="3">NAD-glutamate dehydrogenase</fullName>
    </submittedName>
</protein>
<keyword evidence="4" id="KW-1185">Reference proteome</keyword>
<accession>A0A4Y9KX15</accession>
<dbReference type="RefSeq" id="WP_167771713.1">
    <property type="nucleotide sequence ID" value="NZ_SPQT01000142.1"/>
</dbReference>
<evidence type="ECO:0000313" key="4">
    <source>
        <dbReference type="Proteomes" id="UP000297966"/>
    </source>
</evidence>
<gene>
    <name evidence="3" type="ORF">E4K65_46815</name>
</gene>
<evidence type="ECO:0000259" key="2">
    <source>
        <dbReference type="Pfam" id="PF05088"/>
    </source>
</evidence>
<keyword evidence="1" id="KW-0560">Oxidoreductase</keyword>
<dbReference type="EMBL" id="SPQT01000142">
    <property type="protein sequence ID" value="TFV35037.1"/>
    <property type="molecule type" value="Genomic_DNA"/>
</dbReference>
<dbReference type="InterPro" id="IPR036291">
    <property type="entry name" value="NAD(P)-bd_dom_sf"/>
</dbReference>
<dbReference type="Pfam" id="PF05088">
    <property type="entry name" value="Bac_GDH_CD"/>
    <property type="match status" value="1"/>
</dbReference>
<dbReference type="GO" id="GO:0004352">
    <property type="term" value="F:glutamate dehydrogenase (NAD+) activity"/>
    <property type="evidence" value="ECO:0007669"/>
    <property type="project" value="InterPro"/>
</dbReference>
<feature type="non-terminal residue" evidence="3">
    <location>
        <position position="209"/>
    </location>
</feature>
<dbReference type="AlphaFoldDB" id="A0A4Y9KX15"/>
<organism evidence="3 4">
    <name type="scientific">Bradyrhizobium niftali</name>
    <dbReference type="NCBI Taxonomy" id="2560055"/>
    <lineage>
        <taxon>Bacteria</taxon>
        <taxon>Pseudomonadati</taxon>
        <taxon>Pseudomonadota</taxon>
        <taxon>Alphaproteobacteria</taxon>
        <taxon>Hyphomicrobiales</taxon>
        <taxon>Nitrobacteraceae</taxon>
        <taxon>Bradyrhizobium</taxon>
    </lineage>
</organism>
<feature type="domain" description="NAD-glutamate dehydrogenase catalytic" evidence="2">
    <location>
        <begin position="1"/>
        <end position="207"/>
    </location>
</feature>
<reference evidence="3 4" key="1">
    <citation type="submission" date="2019-03" db="EMBL/GenBank/DDBJ databases">
        <title>Bradyrhizobium diversity isolated from nodules of Chamaecrista fasciculata.</title>
        <authorList>
            <person name="Klepa M.S."/>
            <person name="Urquiaga M.O."/>
            <person name="Hungria M."/>
            <person name="Delamuta J.R."/>
        </authorList>
    </citation>
    <scope>NUCLEOTIDE SEQUENCE [LARGE SCALE GENOMIC DNA]</scope>
    <source>
        <strain evidence="3 4">CNPSo 3448</strain>
    </source>
</reference>
<dbReference type="Proteomes" id="UP000297966">
    <property type="component" value="Unassembled WGS sequence"/>
</dbReference>
<dbReference type="InterPro" id="IPR028971">
    <property type="entry name" value="NAD-GDH_cat"/>
</dbReference>
<dbReference type="InterPro" id="IPR007780">
    <property type="entry name" value="NAD_Glu_DH_bac"/>
</dbReference>
<evidence type="ECO:0000256" key="1">
    <source>
        <dbReference type="ARBA" id="ARBA00023002"/>
    </source>
</evidence>
<dbReference type="InterPro" id="IPR046346">
    <property type="entry name" value="Aminoacid_DH-like_N_sf"/>
</dbReference>
<sequence length="209" mass="22712">EIFVYSPRVEGIHLRFGKVARGGLRWSDRPQDFRTEILGLVKAQQVKNAVIVPVGAKGGFVPKRLPPPSDREAWLAEGTEAYRIFVRSLLELTDNLDGDVVVPPDLTVRHDGDDPYLVVAADKGTATFSDVANAISAEKHHWLGDAFASGGSQGYDHKKMGITARGAWEAVKRHFRELGTDIQTMPFTVVGVGDMSGDVFGNGMLLSPA</sequence>
<evidence type="ECO:0000313" key="3">
    <source>
        <dbReference type="EMBL" id="TFV35037.1"/>
    </source>
</evidence>
<name>A0A4Y9KX15_9BRAD</name>
<dbReference type="SUPFAM" id="SSF53223">
    <property type="entry name" value="Aminoacid dehydrogenase-like, N-terminal domain"/>
    <property type="match status" value="1"/>
</dbReference>
<dbReference type="GO" id="GO:0004069">
    <property type="term" value="F:L-aspartate:2-oxoglutarate aminotransferase activity"/>
    <property type="evidence" value="ECO:0007669"/>
    <property type="project" value="InterPro"/>
</dbReference>
<dbReference type="SUPFAM" id="SSF51735">
    <property type="entry name" value="NAD(P)-binding Rossmann-fold domains"/>
    <property type="match status" value="1"/>
</dbReference>
<dbReference type="GO" id="GO:0006538">
    <property type="term" value="P:L-glutamate catabolic process"/>
    <property type="evidence" value="ECO:0007669"/>
    <property type="project" value="InterPro"/>
</dbReference>
<comment type="caution">
    <text evidence="3">The sequence shown here is derived from an EMBL/GenBank/DDBJ whole genome shotgun (WGS) entry which is preliminary data.</text>
</comment>
<proteinExistence type="predicted"/>